<keyword evidence="1" id="KW-1133">Transmembrane helix</keyword>
<feature type="transmembrane region" description="Helical" evidence="1">
    <location>
        <begin position="558"/>
        <end position="589"/>
    </location>
</feature>
<dbReference type="InParanoid" id="A0A420XM94"/>
<accession>A0A420XM94</accession>
<proteinExistence type="predicted"/>
<feature type="transmembrane region" description="Helical" evidence="1">
    <location>
        <begin position="757"/>
        <end position="783"/>
    </location>
</feature>
<keyword evidence="1" id="KW-0812">Transmembrane</keyword>
<sequence length="1046" mass="105553">MTLAPDTGELGLVASRRPVEAGSDGACGAGDGVQVTAVLVCHDGEQWLARALRGLALQHRAPDRVVAVDVGSRDGTRALLDAARTRGEVSEVVEVDRRSGFGASVAAALAHAGPPVAGFDRDRFHWLLHDDCAPEPGALAALLATAAADPSAGVLGPKLVGGRGGRSLLEVGVSISAGARRETGLEPDELDQGQRDGVHDVLAVSTAGMLVRADVWQRLGGLDPALPLFRDDLDLGWRARSAGYRVVCTTDAVVRHAEAARRGLRPLAAVRGRALRADRQAGLRALLLNSAPWLLPVLLVRLVAASCARALALVLAGAPRAAATQLVALAGALGRPDLLVAGRWRRWRLRSDPHAAVRPYLARPGTTVRLVRDAAGAVFAPGAQRERRATPWQVVRPPLLLVAALGATALWSGRDLLGRGRVVGGAAGVAPGSLGDLLHALTGSWQPVGLGRAGAGPDWLAPFALLSAALGGRPAVALDVVLLGAVPLAGLAAYVALAPLVAGRGLRAWAAGAYALLPAVVGAGAAGRVGTAVAAVLLPPTARLAACACSGRSLRWQSAAGAGLLLAVVSAGAPVVWALAAAGALVVLAASLARPRRLGGLAARLALALAVPVGLLLPQARALASDPTAWTRWVGEAGWALPGLADARLDPWDVLLLHPGGPGAYPLVLCAPLLAAALAALLLPGRRAGAVRVCWALALPALAVAWLTTTVRLPGPVAGSPVPAWPGASLLVAGAALVVAAALGAEGARERLRGTSFGWRQLGCAALALAAGLAPVGVAAAVLDPGVPGLSARGSALHRTGAPLPSFVSADLAGPEHPRALVLSGTASAVRWSLDRGQGAALGSEAGAGSSAAERALGAAVADLVSGRGGSSAAHLPGFAVRYVVLRAPLDPALLRALDGTPGLARTGRQDPDALWEVAADRTAGVAARLRLTDASGATTAALESRRVGATDELAPGPAGRLLVLAEPADGGWRASVDGTALEPVPAPASTPWAQAFAVPAGGGTLHLHHSDAAQRTERSARLVLLGVVLLLCLPLRSRRGREAAA</sequence>
<dbReference type="RefSeq" id="WP_121194493.1">
    <property type="nucleotide sequence ID" value="NZ_RBWV01000014.1"/>
</dbReference>
<dbReference type="PANTHER" id="PTHR43685:SF3">
    <property type="entry name" value="SLR2126 PROTEIN"/>
    <property type="match status" value="1"/>
</dbReference>
<dbReference type="SUPFAM" id="SSF53448">
    <property type="entry name" value="Nucleotide-diphospho-sugar transferases"/>
    <property type="match status" value="1"/>
</dbReference>
<dbReference type="InterPro" id="IPR029044">
    <property type="entry name" value="Nucleotide-diphossugar_trans"/>
</dbReference>
<evidence type="ECO:0000256" key="1">
    <source>
        <dbReference type="SAM" id="Phobius"/>
    </source>
</evidence>
<dbReference type="OrthoDB" id="3734530at2"/>
<feature type="transmembrane region" description="Helical" evidence="1">
    <location>
        <begin position="690"/>
        <end position="708"/>
    </location>
</feature>
<dbReference type="Gene3D" id="3.90.550.10">
    <property type="entry name" value="Spore Coat Polysaccharide Biosynthesis Protein SpsA, Chain A"/>
    <property type="match status" value="1"/>
</dbReference>
<organism evidence="2 3">
    <name type="scientific">Motilibacter peucedani</name>
    <dbReference type="NCBI Taxonomy" id="598650"/>
    <lineage>
        <taxon>Bacteria</taxon>
        <taxon>Bacillati</taxon>
        <taxon>Actinomycetota</taxon>
        <taxon>Actinomycetes</taxon>
        <taxon>Motilibacterales</taxon>
        <taxon>Motilibacteraceae</taxon>
        <taxon>Motilibacter</taxon>
    </lineage>
</organism>
<feature type="transmembrane region" description="Helical" evidence="1">
    <location>
        <begin position="480"/>
        <end position="502"/>
    </location>
</feature>
<keyword evidence="3" id="KW-1185">Reference proteome</keyword>
<dbReference type="PANTHER" id="PTHR43685">
    <property type="entry name" value="GLYCOSYLTRANSFERASE"/>
    <property type="match status" value="1"/>
</dbReference>
<feature type="transmembrane region" description="Helical" evidence="1">
    <location>
        <begin position="728"/>
        <end position="745"/>
    </location>
</feature>
<keyword evidence="2" id="KW-0808">Transferase</keyword>
<feature type="transmembrane region" description="Helical" evidence="1">
    <location>
        <begin position="601"/>
        <end position="620"/>
    </location>
</feature>
<gene>
    <name evidence="2" type="ORF">CLV35_3226</name>
</gene>
<reference evidence="2 3" key="1">
    <citation type="submission" date="2018-10" db="EMBL/GenBank/DDBJ databases">
        <title>Genomic Encyclopedia of Archaeal and Bacterial Type Strains, Phase II (KMG-II): from individual species to whole genera.</title>
        <authorList>
            <person name="Goeker M."/>
        </authorList>
    </citation>
    <scope>NUCLEOTIDE SEQUENCE [LARGE SCALE GENOMIC DNA]</scope>
    <source>
        <strain evidence="2 3">RP-AC37</strain>
    </source>
</reference>
<dbReference type="Proteomes" id="UP000281955">
    <property type="component" value="Unassembled WGS sequence"/>
</dbReference>
<feature type="transmembrane region" description="Helical" evidence="1">
    <location>
        <begin position="514"/>
        <end position="538"/>
    </location>
</feature>
<feature type="transmembrane region" description="Helical" evidence="1">
    <location>
        <begin position="664"/>
        <end position="683"/>
    </location>
</feature>
<keyword evidence="1" id="KW-0472">Membrane</keyword>
<evidence type="ECO:0000313" key="3">
    <source>
        <dbReference type="Proteomes" id="UP000281955"/>
    </source>
</evidence>
<protein>
    <submittedName>
        <fullName evidence="2">GT2 family glycosyltransferase</fullName>
    </submittedName>
</protein>
<dbReference type="EMBL" id="RBWV01000014">
    <property type="protein sequence ID" value="RKS71428.1"/>
    <property type="molecule type" value="Genomic_DNA"/>
</dbReference>
<dbReference type="Pfam" id="PF13641">
    <property type="entry name" value="Glyco_tranf_2_3"/>
    <property type="match status" value="1"/>
</dbReference>
<dbReference type="InterPro" id="IPR050834">
    <property type="entry name" value="Glycosyltransf_2"/>
</dbReference>
<name>A0A420XM94_9ACTN</name>
<evidence type="ECO:0000313" key="2">
    <source>
        <dbReference type="EMBL" id="RKS71428.1"/>
    </source>
</evidence>
<dbReference type="GO" id="GO:0016740">
    <property type="term" value="F:transferase activity"/>
    <property type="evidence" value="ECO:0007669"/>
    <property type="project" value="UniProtKB-KW"/>
</dbReference>
<dbReference type="AlphaFoldDB" id="A0A420XM94"/>
<comment type="caution">
    <text evidence="2">The sequence shown here is derived from an EMBL/GenBank/DDBJ whole genome shotgun (WGS) entry which is preliminary data.</text>
</comment>